<evidence type="ECO:0000259" key="1">
    <source>
        <dbReference type="Pfam" id="PF01575"/>
    </source>
</evidence>
<evidence type="ECO:0000313" key="3">
    <source>
        <dbReference type="Proteomes" id="UP001158049"/>
    </source>
</evidence>
<dbReference type="InterPro" id="IPR002539">
    <property type="entry name" value="MaoC-like_dom"/>
</dbReference>
<dbReference type="EMBL" id="FXUL01000030">
    <property type="protein sequence ID" value="SMP79058.1"/>
    <property type="molecule type" value="Genomic_DNA"/>
</dbReference>
<reference evidence="2 3" key="1">
    <citation type="submission" date="2017-05" db="EMBL/GenBank/DDBJ databases">
        <authorList>
            <person name="Varghese N."/>
            <person name="Submissions S."/>
        </authorList>
    </citation>
    <scope>NUCLEOTIDE SEQUENCE [LARGE SCALE GENOMIC DNA]</scope>
    <source>
        <strain evidence="2 3">DSM 26001</strain>
    </source>
</reference>
<comment type="caution">
    <text evidence="2">The sequence shown here is derived from an EMBL/GenBank/DDBJ whole genome shotgun (WGS) entry which is preliminary data.</text>
</comment>
<dbReference type="PRINTS" id="PR01483">
    <property type="entry name" value="FASYNTHASE"/>
</dbReference>
<dbReference type="Gene3D" id="3.10.129.10">
    <property type="entry name" value="Hotdog Thioesterase"/>
    <property type="match status" value="1"/>
</dbReference>
<evidence type="ECO:0000313" key="2">
    <source>
        <dbReference type="EMBL" id="SMP79058.1"/>
    </source>
</evidence>
<accession>A0ABY1QSH9</accession>
<proteinExistence type="predicted"/>
<dbReference type="RefSeq" id="WP_283445210.1">
    <property type="nucleotide sequence ID" value="NZ_FXUL01000030.1"/>
</dbReference>
<dbReference type="InterPro" id="IPR029069">
    <property type="entry name" value="HotDog_dom_sf"/>
</dbReference>
<keyword evidence="3" id="KW-1185">Reference proteome</keyword>
<organism evidence="2 3">
    <name type="scientific">Noviherbaspirillum suwonense</name>
    <dbReference type="NCBI Taxonomy" id="1224511"/>
    <lineage>
        <taxon>Bacteria</taxon>
        <taxon>Pseudomonadati</taxon>
        <taxon>Pseudomonadota</taxon>
        <taxon>Betaproteobacteria</taxon>
        <taxon>Burkholderiales</taxon>
        <taxon>Oxalobacteraceae</taxon>
        <taxon>Noviherbaspirillum</taxon>
    </lineage>
</organism>
<sequence length="138" mass="14956">MNVQAKMIRVGDDMPVLELPPIIRTTLALFAGASGDHNPIHIDLDFARGAGMKDVFAHGMLSMAYLGRALTEWVPQRQILSYGVHFAAITHLGDQVRCDGKVVEQIEHAGRPCVRVEIRATKATGEITLAGEALVALD</sequence>
<dbReference type="PANTHER" id="PTHR43841">
    <property type="entry name" value="3-HYDROXYACYL-THIOESTER DEHYDRATASE HTDX-RELATED"/>
    <property type="match status" value="1"/>
</dbReference>
<dbReference type="Proteomes" id="UP001158049">
    <property type="component" value="Unassembled WGS sequence"/>
</dbReference>
<dbReference type="SUPFAM" id="SSF54637">
    <property type="entry name" value="Thioesterase/thiol ester dehydrase-isomerase"/>
    <property type="match status" value="1"/>
</dbReference>
<name>A0ABY1QSH9_9BURK</name>
<protein>
    <submittedName>
        <fullName evidence="2">Acyl dehydratase</fullName>
    </submittedName>
</protein>
<dbReference type="InterPro" id="IPR003965">
    <property type="entry name" value="Fatty_acid_synthase"/>
</dbReference>
<dbReference type="PANTHER" id="PTHR43841:SF3">
    <property type="entry name" value="(3R)-HYDROXYACYL-ACP DEHYDRATASE SUBUNIT HADB"/>
    <property type="match status" value="1"/>
</dbReference>
<dbReference type="Pfam" id="PF01575">
    <property type="entry name" value="MaoC_dehydratas"/>
    <property type="match status" value="1"/>
</dbReference>
<dbReference type="CDD" id="cd03453">
    <property type="entry name" value="SAV4209_like"/>
    <property type="match status" value="1"/>
</dbReference>
<feature type="domain" description="MaoC-like" evidence="1">
    <location>
        <begin position="22"/>
        <end position="122"/>
    </location>
</feature>
<gene>
    <name evidence="2" type="ORF">SAMN06295970_13045</name>
</gene>